<reference evidence="1 2" key="1">
    <citation type="submission" date="2009-04" db="EMBL/GenBank/DDBJ databases">
        <authorList>
            <person name="Weinstock G."/>
            <person name="Sodergren E."/>
            <person name="Clifton S."/>
            <person name="Fulton L."/>
            <person name="Fulton B."/>
            <person name="Courtney L."/>
            <person name="Fronick C."/>
            <person name="Harrison M."/>
            <person name="Strong C."/>
            <person name="Farmer C."/>
            <person name="Delahaunty K."/>
            <person name="Markovic C."/>
            <person name="Hall O."/>
            <person name="Minx P."/>
            <person name="Tomlinson C."/>
            <person name="Mitreva M."/>
            <person name="Nelson J."/>
            <person name="Hou S."/>
            <person name="Wollam A."/>
            <person name="Pepin K.H."/>
            <person name="Johnson M."/>
            <person name="Bhonagiri V."/>
            <person name="Nash W.E."/>
            <person name="Warren W."/>
            <person name="Chinwalla A."/>
            <person name="Mardis E.R."/>
            <person name="Wilson R.K."/>
        </authorList>
    </citation>
    <scope>NUCLEOTIDE SEQUENCE [LARGE SCALE GENOMIC DNA]</scope>
    <source>
        <strain evidence="1 2">DSM 13280</strain>
    </source>
</reference>
<organism evidence="1 2">
    <name type="scientific">Collinsella intestinalis DSM 13280</name>
    <dbReference type="NCBI Taxonomy" id="521003"/>
    <lineage>
        <taxon>Bacteria</taxon>
        <taxon>Bacillati</taxon>
        <taxon>Actinomycetota</taxon>
        <taxon>Coriobacteriia</taxon>
        <taxon>Coriobacteriales</taxon>
        <taxon>Coriobacteriaceae</taxon>
        <taxon>Collinsella</taxon>
    </lineage>
</organism>
<name>C4F7Z9_9ACTN</name>
<proteinExistence type="predicted"/>
<sequence>MHRIASIRLISIRIRKSSSSHGRAIGRESLSCFAKRGDGRMFA</sequence>
<dbReference type="EMBL" id="ABXH02000003">
    <property type="protein sequence ID" value="EEP45117.1"/>
    <property type="molecule type" value="Genomic_DNA"/>
</dbReference>
<gene>
    <name evidence="1" type="ORF">COLINT_02164</name>
</gene>
<accession>C4F7Z9</accession>
<dbReference type="HOGENOM" id="CLU_3232206_0_0_11"/>
<evidence type="ECO:0000313" key="1">
    <source>
        <dbReference type="EMBL" id="EEP45117.1"/>
    </source>
</evidence>
<comment type="caution">
    <text evidence="1">The sequence shown here is derived from an EMBL/GenBank/DDBJ whole genome shotgun (WGS) entry which is preliminary data.</text>
</comment>
<dbReference type="AlphaFoldDB" id="C4F7Z9"/>
<evidence type="ECO:0000313" key="2">
    <source>
        <dbReference type="Proteomes" id="UP000003295"/>
    </source>
</evidence>
<dbReference type="Proteomes" id="UP000003295">
    <property type="component" value="Unassembled WGS sequence"/>
</dbReference>
<protein>
    <submittedName>
        <fullName evidence="1">Uncharacterized protein</fullName>
    </submittedName>
</protein>